<evidence type="ECO:0000313" key="1">
    <source>
        <dbReference type="EMBL" id="JAI02247.1"/>
    </source>
</evidence>
<accession>A0A0E9XIK7</accession>
<name>A0A0E9XIK7_ANGAN</name>
<proteinExistence type="predicted"/>
<sequence>MKRLHFSNLSCLYLHCQFKQQHFNFIKKQKQEQHKYGSVIHQLCMRSLK</sequence>
<dbReference type="EMBL" id="GBXM01006331">
    <property type="protein sequence ID" value="JAI02247.1"/>
    <property type="molecule type" value="Transcribed_RNA"/>
</dbReference>
<reference evidence="1" key="1">
    <citation type="submission" date="2014-11" db="EMBL/GenBank/DDBJ databases">
        <authorList>
            <person name="Amaro Gonzalez C."/>
        </authorList>
    </citation>
    <scope>NUCLEOTIDE SEQUENCE</scope>
</reference>
<dbReference type="AlphaFoldDB" id="A0A0E9XIK7"/>
<organism evidence="1">
    <name type="scientific">Anguilla anguilla</name>
    <name type="common">European freshwater eel</name>
    <name type="synonym">Muraena anguilla</name>
    <dbReference type="NCBI Taxonomy" id="7936"/>
    <lineage>
        <taxon>Eukaryota</taxon>
        <taxon>Metazoa</taxon>
        <taxon>Chordata</taxon>
        <taxon>Craniata</taxon>
        <taxon>Vertebrata</taxon>
        <taxon>Euteleostomi</taxon>
        <taxon>Actinopterygii</taxon>
        <taxon>Neopterygii</taxon>
        <taxon>Teleostei</taxon>
        <taxon>Anguilliformes</taxon>
        <taxon>Anguillidae</taxon>
        <taxon>Anguilla</taxon>
    </lineage>
</organism>
<protein>
    <submittedName>
        <fullName evidence="1">Uncharacterized protein</fullName>
    </submittedName>
</protein>
<reference evidence="1" key="2">
    <citation type="journal article" date="2015" name="Fish Shellfish Immunol.">
        <title>Early steps in the European eel (Anguilla anguilla)-Vibrio vulnificus interaction in the gills: Role of the RtxA13 toxin.</title>
        <authorList>
            <person name="Callol A."/>
            <person name="Pajuelo D."/>
            <person name="Ebbesson L."/>
            <person name="Teles M."/>
            <person name="MacKenzie S."/>
            <person name="Amaro C."/>
        </authorList>
    </citation>
    <scope>NUCLEOTIDE SEQUENCE</scope>
</reference>